<organism evidence="2 3">
    <name type="scientific">Brevundimonas staleyi</name>
    <dbReference type="NCBI Taxonomy" id="74326"/>
    <lineage>
        <taxon>Bacteria</taxon>
        <taxon>Pseudomonadati</taxon>
        <taxon>Pseudomonadota</taxon>
        <taxon>Alphaproteobacteria</taxon>
        <taxon>Caulobacterales</taxon>
        <taxon>Caulobacteraceae</taxon>
        <taxon>Brevundimonas</taxon>
    </lineage>
</organism>
<dbReference type="Proteomes" id="UP001596152">
    <property type="component" value="Unassembled WGS sequence"/>
</dbReference>
<keyword evidence="1" id="KW-0472">Membrane</keyword>
<sequence>MTTREPTPYAGSRTLQTAHLVLAALAAIVIAVASQGWPSSGDRCEPGSVCDGV</sequence>
<keyword evidence="1" id="KW-0812">Transmembrane</keyword>
<dbReference type="RefSeq" id="WP_374037037.1">
    <property type="nucleotide sequence ID" value="NZ_CP169082.1"/>
</dbReference>
<gene>
    <name evidence="2" type="ORF">ACFPIE_10765</name>
</gene>
<name>A0ABW0FRU9_9CAUL</name>
<feature type="transmembrane region" description="Helical" evidence="1">
    <location>
        <begin position="20"/>
        <end position="37"/>
    </location>
</feature>
<accession>A0ABW0FRU9</accession>
<evidence type="ECO:0000256" key="1">
    <source>
        <dbReference type="SAM" id="Phobius"/>
    </source>
</evidence>
<comment type="caution">
    <text evidence="2">The sequence shown here is derived from an EMBL/GenBank/DDBJ whole genome shotgun (WGS) entry which is preliminary data.</text>
</comment>
<evidence type="ECO:0000313" key="3">
    <source>
        <dbReference type="Proteomes" id="UP001596152"/>
    </source>
</evidence>
<reference evidence="3" key="1">
    <citation type="journal article" date="2019" name="Int. J. Syst. Evol. Microbiol.">
        <title>The Global Catalogue of Microorganisms (GCM) 10K type strain sequencing project: providing services to taxonomists for standard genome sequencing and annotation.</title>
        <authorList>
            <consortium name="The Broad Institute Genomics Platform"/>
            <consortium name="The Broad Institute Genome Sequencing Center for Infectious Disease"/>
            <person name="Wu L."/>
            <person name="Ma J."/>
        </authorList>
    </citation>
    <scope>NUCLEOTIDE SEQUENCE [LARGE SCALE GENOMIC DNA]</scope>
    <source>
        <strain evidence="3">JCM 12125</strain>
    </source>
</reference>
<protein>
    <submittedName>
        <fullName evidence="2">Uncharacterized protein</fullName>
    </submittedName>
</protein>
<proteinExistence type="predicted"/>
<keyword evidence="1" id="KW-1133">Transmembrane helix</keyword>
<dbReference type="EMBL" id="JBHSLF010000020">
    <property type="protein sequence ID" value="MFC5344400.1"/>
    <property type="molecule type" value="Genomic_DNA"/>
</dbReference>
<evidence type="ECO:0000313" key="2">
    <source>
        <dbReference type="EMBL" id="MFC5344400.1"/>
    </source>
</evidence>
<keyword evidence="3" id="KW-1185">Reference proteome</keyword>